<accession>A0AA88I267</accession>
<reference evidence="11" key="1">
    <citation type="submission" date="2023-07" db="EMBL/GenBank/DDBJ databases">
        <title>Chromosome-level genome assembly of Artemia franciscana.</title>
        <authorList>
            <person name="Jo E."/>
        </authorList>
    </citation>
    <scope>NUCLEOTIDE SEQUENCE</scope>
    <source>
        <tissue evidence="11">Whole body</tissue>
    </source>
</reference>
<dbReference type="PANTHER" id="PTHR13322">
    <property type="entry name" value="C1ORF73 PROTEIN"/>
    <property type="match status" value="1"/>
</dbReference>
<dbReference type="Proteomes" id="UP001187531">
    <property type="component" value="Unassembled WGS sequence"/>
</dbReference>
<evidence type="ECO:0000256" key="5">
    <source>
        <dbReference type="ARBA" id="ARBA00022490"/>
    </source>
</evidence>
<comment type="similarity">
    <text evidence="3">Belongs to the Integrator subunit 7 family.</text>
</comment>
<feature type="domain" description="Integrator complex subunit 7 N-terminal" evidence="9">
    <location>
        <begin position="25"/>
        <end position="538"/>
    </location>
</feature>
<evidence type="ECO:0000256" key="7">
    <source>
        <dbReference type="SAM" id="MobiDB-lite"/>
    </source>
</evidence>
<dbReference type="SUPFAM" id="SSF48371">
    <property type="entry name" value="ARM repeat"/>
    <property type="match status" value="1"/>
</dbReference>
<evidence type="ECO:0000259" key="10">
    <source>
        <dbReference type="Pfam" id="PF24437"/>
    </source>
</evidence>
<dbReference type="InterPro" id="IPR056516">
    <property type="entry name" value="INTS7_N"/>
</dbReference>
<dbReference type="GO" id="GO:0005737">
    <property type="term" value="C:cytoplasm"/>
    <property type="evidence" value="ECO:0007669"/>
    <property type="project" value="UniProtKB-SubCell"/>
</dbReference>
<comment type="subcellular location">
    <subcellularLocation>
        <location evidence="2">Cytoplasm</location>
    </subcellularLocation>
    <subcellularLocation>
        <location evidence="1">Nucleus</location>
    </subcellularLocation>
</comment>
<dbReference type="InterPro" id="IPR056517">
    <property type="entry name" value="INTS7_HB"/>
</dbReference>
<evidence type="ECO:0000259" key="8">
    <source>
        <dbReference type="Pfam" id="PF22965"/>
    </source>
</evidence>
<feature type="domain" description="Integrator complex subunit 7 C-terminal" evidence="8">
    <location>
        <begin position="816"/>
        <end position="925"/>
    </location>
</feature>
<dbReference type="GO" id="GO:0034472">
    <property type="term" value="P:snRNA 3'-end processing"/>
    <property type="evidence" value="ECO:0007669"/>
    <property type="project" value="TreeGrafter"/>
</dbReference>
<dbReference type="InterPro" id="IPR016024">
    <property type="entry name" value="ARM-type_fold"/>
</dbReference>
<keyword evidence="12" id="KW-1185">Reference proteome</keyword>
<evidence type="ECO:0000256" key="2">
    <source>
        <dbReference type="ARBA" id="ARBA00004496"/>
    </source>
</evidence>
<dbReference type="GO" id="GO:0032039">
    <property type="term" value="C:integrator complex"/>
    <property type="evidence" value="ECO:0007669"/>
    <property type="project" value="InterPro"/>
</dbReference>
<evidence type="ECO:0000256" key="1">
    <source>
        <dbReference type="ARBA" id="ARBA00004123"/>
    </source>
</evidence>
<protein>
    <recommendedName>
        <fullName evidence="4">Integrator complex subunit 7</fullName>
    </recommendedName>
</protein>
<proteinExistence type="inferred from homology"/>
<dbReference type="Pfam" id="PF24437">
    <property type="entry name" value="INTS7_HB"/>
    <property type="match status" value="1"/>
</dbReference>
<dbReference type="AlphaFoldDB" id="A0AA88I267"/>
<dbReference type="Pfam" id="PF22965">
    <property type="entry name" value="INTS7_C"/>
    <property type="match status" value="1"/>
</dbReference>
<name>A0AA88I267_ARTSF</name>
<feature type="region of interest" description="Disordered" evidence="7">
    <location>
        <begin position="933"/>
        <end position="957"/>
    </location>
</feature>
<gene>
    <name evidence="11" type="ORF">QYM36_003707</name>
</gene>
<dbReference type="Pfam" id="PF24436">
    <property type="entry name" value="INTS7_N"/>
    <property type="match status" value="1"/>
</dbReference>
<keyword evidence="5" id="KW-0963">Cytoplasm</keyword>
<feature type="compositionally biased region" description="Polar residues" evidence="7">
    <location>
        <begin position="947"/>
        <end position="957"/>
    </location>
</feature>
<evidence type="ECO:0000259" key="9">
    <source>
        <dbReference type="Pfam" id="PF24436"/>
    </source>
</evidence>
<dbReference type="PANTHER" id="PTHR13322:SF2">
    <property type="entry name" value="INTEGRATOR COMPLEX SUBUNIT 7"/>
    <property type="match status" value="1"/>
</dbReference>
<evidence type="ECO:0000256" key="6">
    <source>
        <dbReference type="ARBA" id="ARBA00023242"/>
    </source>
</evidence>
<dbReference type="InterPro" id="IPR033060">
    <property type="entry name" value="INTS7"/>
</dbReference>
<evidence type="ECO:0000256" key="3">
    <source>
        <dbReference type="ARBA" id="ARBA00008565"/>
    </source>
</evidence>
<dbReference type="InterPro" id="IPR054519">
    <property type="entry name" value="INTS7_C"/>
</dbReference>
<feature type="domain" description="Integrator complex subunit 7 helical bundle" evidence="10">
    <location>
        <begin position="540"/>
        <end position="719"/>
    </location>
</feature>
<organism evidence="11 12">
    <name type="scientific">Artemia franciscana</name>
    <name type="common">Brine shrimp</name>
    <name type="synonym">Artemia sanfranciscana</name>
    <dbReference type="NCBI Taxonomy" id="6661"/>
    <lineage>
        <taxon>Eukaryota</taxon>
        <taxon>Metazoa</taxon>
        <taxon>Ecdysozoa</taxon>
        <taxon>Arthropoda</taxon>
        <taxon>Crustacea</taxon>
        <taxon>Branchiopoda</taxon>
        <taxon>Anostraca</taxon>
        <taxon>Artemiidae</taxon>
        <taxon>Artemia</taxon>
    </lineage>
</organism>
<dbReference type="EMBL" id="JAVRJZ010000006">
    <property type="protein sequence ID" value="KAK2721508.1"/>
    <property type="molecule type" value="Genomic_DNA"/>
</dbReference>
<evidence type="ECO:0000313" key="12">
    <source>
        <dbReference type="Proteomes" id="UP001187531"/>
    </source>
</evidence>
<evidence type="ECO:0000256" key="4">
    <source>
        <dbReference type="ARBA" id="ARBA00015336"/>
    </source>
</evidence>
<evidence type="ECO:0000313" key="11">
    <source>
        <dbReference type="EMBL" id="KAK2721508.1"/>
    </source>
</evidence>
<keyword evidence="6" id="KW-0539">Nucleus</keyword>
<sequence length="957" mass="106148">MIPTKHGHPDISMTSDTELDFNSALAELDKGLRSMKPGEQCEAIVKFPALFEKYPFPILVNASFLKLAEVFRNGTNFLRLWILRVCQQSENHIKKVQNVDEFVKRTFSVIHSNDPVARSLTLRLLASLAPVVPEHVGVHHSVRTALDSFDAIELQAAITAAEAFASKSEVFAIQLFDKIAEKIQSLSCPVETKIQLLPILKHMGSDAPTAARVRHICEELLEQNFPQALNVQTLDILTTFAEQTTAQVEDQVNLLLRRLRTDPNRVVRIHCLKNLKKLAKKGYLWNKEQTNNLLEITPGELNQIEEALVLEVLAELVTNEGVNSLDLLPDSPVHVLWKTYISANNLKVASAALRLLSHLAARSPVEADSFDLILETNRALESLLLSPTCMEQAEVPIGRTLMTKTLSAAVELGRINKDVCTLLAETLGNRLVDLQLGYTLSSVCEALSFLGDKYQLSLLPILSKVNLCISRFICDVVEEEEKSRLKEQIMVRLCVLLCLAHHGYSWQAESLSTLRLAALHGNYWSTYRIARACARYDHAQVGLEIMAPLDKILSSESRAAYIQGCTELLRSKSMLLSQEGALSEKISAAADCCERAASHLKLVSEQGLITSFIFHEEYLKTRAYFLIACGQLVATLKTLRTAPPPAPAVALGAGGTYKDDLLKCGRAATQLKNSVGDFRRVAAQYESLYESSFDADADTLSQILINQHYCLMFARGIERTALRRPQQGLFSEEELAFEFSPDLPKSLSQCCLEVRKAYDTGVKVGDILRNLANRPDLLPVSHVHVDGIMSALQLVLLSPFCIPRFFFQALQSTTVKLAVSPSSRLGNEPVSIPYGTLFAMTVEGVIQSKGIKRCRMIKMVKINVTNQPPLAKGENKAFDDSKHLSQLVRADHDYFSSEFILNLASPGVHHLTIETALIDENDNAWKTGPSFSLNVRSQDDPTKTHVRQSSTPGSSRT</sequence>
<comment type="caution">
    <text evidence="11">The sequence shown here is derived from an EMBL/GenBank/DDBJ whole genome shotgun (WGS) entry which is preliminary data.</text>
</comment>